<accession>A0A2N0RI05</accession>
<keyword evidence="2" id="KW-0732">Signal</keyword>
<evidence type="ECO:0000256" key="2">
    <source>
        <dbReference type="SAM" id="SignalP"/>
    </source>
</evidence>
<proteinExistence type="predicted"/>
<feature type="compositionally biased region" description="Low complexity" evidence="1">
    <location>
        <begin position="34"/>
        <end position="63"/>
    </location>
</feature>
<evidence type="ECO:0000313" key="3">
    <source>
        <dbReference type="EMBL" id="PKC62931.1"/>
    </source>
</evidence>
<organism evidence="3 4">
    <name type="scientific">Rhizophagus irregularis</name>
    <dbReference type="NCBI Taxonomy" id="588596"/>
    <lineage>
        <taxon>Eukaryota</taxon>
        <taxon>Fungi</taxon>
        <taxon>Fungi incertae sedis</taxon>
        <taxon>Mucoromycota</taxon>
        <taxon>Glomeromycotina</taxon>
        <taxon>Glomeromycetes</taxon>
        <taxon>Glomerales</taxon>
        <taxon>Glomeraceae</taxon>
        <taxon>Rhizophagus</taxon>
    </lineage>
</organism>
<evidence type="ECO:0000256" key="1">
    <source>
        <dbReference type="SAM" id="MobiDB-lite"/>
    </source>
</evidence>
<reference evidence="3 4" key="1">
    <citation type="submission" date="2017-10" db="EMBL/GenBank/DDBJ databases">
        <title>Extensive intraspecific genome diversity in a model arbuscular mycorrhizal fungus.</title>
        <authorList>
            <person name="Chen E.C.H."/>
            <person name="Morin E."/>
            <person name="Baudet D."/>
            <person name="Noel J."/>
            <person name="Ndikumana S."/>
            <person name="Charron P."/>
            <person name="St-Onge C."/>
            <person name="Giorgi J."/>
            <person name="Grigoriev I.V."/>
            <person name="Roux C."/>
            <person name="Martin F.M."/>
            <person name="Corradi N."/>
        </authorList>
    </citation>
    <scope>NUCLEOTIDE SEQUENCE [LARGE SCALE GENOMIC DNA]</scope>
    <source>
        <strain evidence="3 4">A1</strain>
    </source>
</reference>
<comment type="caution">
    <text evidence="3">The sequence shown here is derived from an EMBL/GenBank/DDBJ whole genome shotgun (WGS) entry which is preliminary data.</text>
</comment>
<name>A0A2N0RI05_9GLOM</name>
<dbReference type="Proteomes" id="UP000232688">
    <property type="component" value="Unassembled WGS sequence"/>
</dbReference>
<evidence type="ECO:0000313" key="4">
    <source>
        <dbReference type="Proteomes" id="UP000232688"/>
    </source>
</evidence>
<sequence length="122" mass="11483">MAKFTKLTFVCVLVLVLLVSFSVSSPERLAVRQAPTPDTGAPAPGGDATPPAGGATPGATPPAGGAPPAGGPSSSPSSSPTMSASAAGPSGSSSPAATGAAYKIESGLSSVVALAALVGYFL</sequence>
<gene>
    <name evidence="3" type="ORF">RhiirA1_423322</name>
</gene>
<feature type="chain" id="PRO_5014625006" evidence="2">
    <location>
        <begin position="25"/>
        <end position="122"/>
    </location>
</feature>
<reference evidence="3 4" key="2">
    <citation type="submission" date="2017-10" db="EMBL/GenBank/DDBJ databases">
        <title>Genome analyses suggest a sexual origin of heterokaryosis in a supposedly ancient asexual fungus.</title>
        <authorList>
            <person name="Corradi N."/>
            <person name="Sedzielewska K."/>
            <person name="Noel J."/>
            <person name="Charron P."/>
            <person name="Farinelli L."/>
            <person name="Marton T."/>
            <person name="Kruger M."/>
            <person name="Pelin A."/>
            <person name="Brachmann A."/>
            <person name="Corradi N."/>
        </authorList>
    </citation>
    <scope>NUCLEOTIDE SEQUENCE [LARGE SCALE GENOMIC DNA]</scope>
    <source>
        <strain evidence="3 4">A1</strain>
    </source>
</reference>
<feature type="signal peptide" evidence="2">
    <location>
        <begin position="1"/>
        <end position="24"/>
    </location>
</feature>
<dbReference type="AlphaFoldDB" id="A0A2N0RI05"/>
<dbReference type="EMBL" id="LLXH01000793">
    <property type="protein sequence ID" value="PKC62931.1"/>
    <property type="molecule type" value="Genomic_DNA"/>
</dbReference>
<protein>
    <submittedName>
        <fullName evidence="3">Uncharacterized protein</fullName>
    </submittedName>
</protein>
<feature type="compositionally biased region" description="Low complexity" evidence="1">
    <location>
        <begin position="71"/>
        <end position="98"/>
    </location>
</feature>
<feature type="region of interest" description="Disordered" evidence="1">
    <location>
        <begin position="28"/>
        <end position="98"/>
    </location>
</feature>
<dbReference type="VEuPathDB" id="FungiDB:RhiirA1_423322"/>